<reference evidence="3" key="2">
    <citation type="submission" date="2013-12" db="EMBL/GenBank/DDBJ databases">
        <authorList>
            <person name="Yu Y."/>
            <person name="Lee S."/>
            <person name="de Baynast K."/>
            <person name="Wissotski M."/>
            <person name="Liu L."/>
            <person name="Talag J."/>
            <person name="Goicoechea J."/>
            <person name="Angelova A."/>
            <person name="Jetty R."/>
            <person name="Kudrna D."/>
            <person name="Golser W."/>
            <person name="Rivera L."/>
            <person name="Zhang J."/>
            <person name="Wing R."/>
        </authorList>
    </citation>
    <scope>NUCLEOTIDE SEQUENCE</scope>
</reference>
<reference evidence="2" key="3">
    <citation type="submission" date="2015-04" db="UniProtKB">
        <authorList>
            <consortium name="EnsemblPlants"/>
        </authorList>
    </citation>
    <scope>IDENTIFICATION</scope>
</reference>
<evidence type="ECO:0000313" key="3">
    <source>
        <dbReference type="Proteomes" id="UP000032180"/>
    </source>
</evidence>
<dbReference type="AlphaFoldDB" id="A0A0D9X0N4"/>
<dbReference type="CDD" id="cd01763">
    <property type="entry name" value="Ubl_SUMO_like"/>
    <property type="match status" value="1"/>
</dbReference>
<dbReference type="PANTHER" id="PTHR10562">
    <property type="entry name" value="SMALL UBIQUITIN-RELATED MODIFIER"/>
    <property type="match status" value="1"/>
</dbReference>
<dbReference type="InterPro" id="IPR000626">
    <property type="entry name" value="Ubiquitin-like_dom"/>
</dbReference>
<protein>
    <recommendedName>
        <fullName evidence="1">Ubiquitin-like domain-containing protein</fullName>
    </recommendedName>
</protein>
<evidence type="ECO:0000313" key="2">
    <source>
        <dbReference type="EnsemblPlants" id="LPERR07G16980.1"/>
    </source>
</evidence>
<organism evidence="2 3">
    <name type="scientific">Leersia perrieri</name>
    <dbReference type="NCBI Taxonomy" id="77586"/>
    <lineage>
        <taxon>Eukaryota</taxon>
        <taxon>Viridiplantae</taxon>
        <taxon>Streptophyta</taxon>
        <taxon>Embryophyta</taxon>
        <taxon>Tracheophyta</taxon>
        <taxon>Spermatophyta</taxon>
        <taxon>Magnoliopsida</taxon>
        <taxon>Liliopsida</taxon>
        <taxon>Poales</taxon>
        <taxon>Poaceae</taxon>
        <taxon>BOP clade</taxon>
        <taxon>Oryzoideae</taxon>
        <taxon>Oryzeae</taxon>
        <taxon>Oryzinae</taxon>
        <taxon>Leersia</taxon>
    </lineage>
</organism>
<dbReference type="Gene3D" id="3.10.20.90">
    <property type="entry name" value="Phosphatidylinositol 3-kinase Catalytic Subunit, Chain A, domain 1"/>
    <property type="match status" value="1"/>
</dbReference>
<evidence type="ECO:0000259" key="1">
    <source>
        <dbReference type="PROSITE" id="PS50053"/>
    </source>
</evidence>
<feature type="domain" description="Ubiquitin-like" evidence="1">
    <location>
        <begin position="20"/>
        <end position="99"/>
    </location>
</feature>
<accession>A0A0D9X0N4</accession>
<dbReference type="PROSITE" id="PS50053">
    <property type="entry name" value="UBIQUITIN_2"/>
    <property type="match status" value="1"/>
</dbReference>
<dbReference type="Proteomes" id="UP000032180">
    <property type="component" value="Chromosome 7"/>
</dbReference>
<dbReference type="InterPro" id="IPR029071">
    <property type="entry name" value="Ubiquitin-like_domsf"/>
</dbReference>
<proteinExistence type="predicted"/>
<dbReference type="Pfam" id="PF11976">
    <property type="entry name" value="Rad60-SLD"/>
    <property type="match status" value="1"/>
</dbReference>
<sequence>MAGSRSAAVDGDTKNTVAPIFITLKIIDQDDRRVRHAIRMTDNLQTIMDMYYTKASKDVPYGTGTFMFEGVRVRGHMTPMSLEMVDGDTIDYFPVLIGGGRIAAKASCVQILS</sequence>
<dbReference type="SUPFAM" id="SSF54236">
    <property type="entry name" value="Ubiquitin-like"/>
    <property type="match status" value="1"/>
</dbReference>
<dbReference type="STRING" id="77586.A0A0D9X0N4"/>
<reference evidence="2 3" key="1">
    <citation type="submission" date="2012-08" db="EMBL/GenBank/DDBJ databases">
        <title>Oryza genome evolution.</title>
        <authorList>
            <person name="Wing R.A."/>
        </authorList>
    </citation>
    <scope>NUCLEOTIDE SEQUENCE</scope>
</reference>
<dbReference type="eggNOG" id="ENOG502R3IB">
    <property type="taxonomic scope" value="Eukaryota"/>
</dbReference>
<name>A0A0D9X0N4_9ORYZ</name>
<keyword evidence="3" id="KW-1185">Reference proteome</keyword>
<dbReference type="InterPro" id="IPR022617">
    <property type="entry name" value="Rad60/SUMO-like_dom"/>
</dbReference>
<dbReference type="HOGENOM" id="CLU_148322_4_0_1"/>
<dbReference type="Gramene" id="LPERR07G16980.1">
    <property type="protein sequence ID" value="LPERR07G16980.1"/>
    <property type="gene ID" value="LPERR07G16980"/>
</dbReference>
<dbReference type="EnsemblPlants" id="LPERR07G16980.1">
    <property type="protein sequence ID" value="LPERR07G16980.1"/>
    <property type="gene ID" value="LPERR07G16980"/>
</dbReference>